<protein>
    <submittedName>
        <fullName evidence="11">Glycosyl transferase family 2</fullName>
    </submittedName>
</protein>
<evidence type="ECO:0000259" key="9">
    <source>
        <dbReference type="Pfam" id="PF00535"/>
    </source>
</evidence>
<keyword evidence="4 8" id="KW-0812">Transmembrane</keyword>
<dbReference type="eggNOG" id="COG0463">
    <property type="taxonomic scope" value="Bacteria"/>
</dbReference>
<comment type="similarity">
    <text evidence="2">Belongs to the glycosyltransferase 2 family.</text>
</comment>
<dbReference type="Gene3D" id="3.90.550.10">
    <property type="entry name" value="Spore Coat Polysaccharide Biosynthesis Protein SpsA, Chain A"/>
    <property type="match status" value="1"/>
</dbReference>
<evidence type="ECO:0000256" key="7">
    <source>
        <dbReference type="SAM" id="MobiDB-lite"/>
    </source>
</evidence>
<dbReference type="GO" id="GO:0016020">
    <property type="term" value="C:membrane"/>
    <property type="evidence" value="ECO:0007669"/>
    <property type="project" value="UniProtKB-SubCell"/>
</dbReference>
<feature type="domain" description="GtrA/DPMS transmembrane" evidence="10">
    <location>
        <begin position="246"/>
        <end position="362"/>
    </location>
</feature>
<dbReference type="InterPro" id="IPR007267">
    <property type="entry name" value="GtrA_DPMS_TM"/>
</dbReference>
<feature type="compositionally biased region" description="Low complexity" evidence="7">
    <location>
        <begin position="375"/>
        <end position="396"/>
    </location>
</feature>
<dbReference type="InterPro" id="IPR050256">
    <property type="entry name" value="Glycosyltransferase_2"/>
</dbReference>
<dbReference type="AlphaFoldDB" id="C5C082"/>
<dbReference type="eggNOG" id="COG2246">
    <property type="taxonomic scope" value="Bacteria"/>
</dbReference>
<dbReference type="KEGG" id="bcv:Bcav_1007"/>
<dbReference type="SUPFAM" id="SSF53448">
    <property type="entry name" value="Nucleotide-diphospho-sugar transferases"/>
    <property type="match status" value="1"/>
</dbReference>
<proteinExistence type="inferred from homology"/>
<evidence type="ECO:0000256" key="3">
    <source>
        <dbReference type="ARBA" id="ARBA00022679"/>
    </source>
</evidence>
<dbReference type="Pfam" id="PF00535">
    <property type="entry name" value="Glycos_transf_2"/>
    <property type="match status" value="1"/>
</dbReference>
<evidence type="ECO:0000256" key="6">
    <source>
        <dbReference type="ARBA" id="ARBA00023136"/>
    </source>
</evidence>
<reference evidence="11 12" key="1">
    <citation type="journal article" date="2009" name="Stand. Genomic Sci.">
        <title>Complete genome sequence of Beutenbergia cavernae type strain (HKI 0122).</title>
        <authorList>
            <person name="Land M."/>
            <person name="Pukall R."/>
            <person name="Abt B."/>
            <person name="Goker M."/>
            <person name="Rohde M."/>
            <person name="Glavina Del Rio T."/>
            <person name="Tice H."/>
            <person name="Copeland A."/>
            <person name="Cheng J.F."/>
            <person name="Lucas S."/>
            <person name="Chen F."/>
            <person name="Nolan M."/>
            <person name="Bruce D."/>
            <person name="Goodwin L."/>
            <person name="Pitluck S."/>
            <person name="Ivanova N."/>
            <person name="Mavromatis K."/>
            <person name="Ovchinnikova G."/>
            <person name="Pati A."/>
            <person name="Chen A."/>
            <person name="Palaniappan K."/>
            <person name="Hauser L."/>
            <person name="Chang Y.J."/>
            <person name="Jefferies C.C."/>
            <person name="Saunders E."/>
            <person name="Brettin T."/>
            <person name="Detter J.C."/>
            <person name="Han C."/>
            <person name="Chain P."/>
            <person name="Bristow J."/>
            <person name="Eisen J.A."/>
            <person name="Markowitz V."/>
            <person name="Hugenholtz P."/>
            <person name="Kyrpides N.C."/>
            <person name="Klenk H.P."/>
            <person name="Lapidus A."/>
        </authorList>
    </citation>
    <scope>NUCLEOTIDE SEQUENCE [LARGE SCALE GENOMIC DNA]</scope>
    <source>
        <strain evidence="12">ATCC BAA-8 / DSM 12333 / NBRC 16432</strain>
    </source>
</reference>
<dbReference type="HOGENOM" id="CLU_039727_1_0_11"/>
<dbReference type="CAZy" id="GT2">
    <property type="family name" value="Glycosyltransferase Family 2"/>
</dbReference>
<dbReference type="OrthoDB" id="9810303at2"/>
<dbReference type="EMBL" id="CP001618">
    <property type="protein sequence ID" value="ACQ79268.1"/>
    <property type="molecule type" value="Genomic_DNA"/>
</dbReference>
<sequence>MTEQDRARGAAPEVTIVVPTFNEAPNVALLVQRVTAAVRGIDAEVVFVDDSTDATPDVVRAVAATSSIPVRLIHRDAPVGGLGGAVVEGIASSGARWCVVMDGDLQHPPELVPELVERAREGGADVVVASRYVGDGSSEGLSNVVRQAVSSVSTAVTRAMFPVRLRDCSDPMTGFFLVRREAIDLAALEPRGFKILLEILARHRLAVAEVPFVFGERHAGESKASLAQGTRFLHQLAALRFGRMSRFAVIGGIGAVVNIAIVALMTWLGAGYLLAAIVAAETTIVGNFLLQERFVFADLRHEGKRGWQRFAQSFTFNNVETALRLPVMALLVETMHVAAVLATAITLLVAFVVRFTFHSRVVYRPRASTRRARLEAPAAPATSATSATSQPAAAEPARPRTVPADAR</sequence>
<dbReference type="InterPro" id="IPR001173">
    <property type="entry name" value="Glyco_trans_2-like"/>
</dbReference>
<evidence type="ECO:0000256" key="4">
    <source>
        <dbReference type="ARBA" id="ARBA00022692"/>
    </source>
</evidence>
<dbReference type="GO" id="GO:0000271">
    <property type="term" value="P:polysaccharide biosynthetic process"/>
    <property type="evidence" value="ECO:0007669"/>
    <property type="project" value="InterPro"/>
</dbReference>
<dbReference type="Proteomes" id="UP000007962">
    <property type="component" value="Chromosome"/>
</dbReference>
<keyword evidence="5 8" id="KW-1133">Transmembrane helix</keyword>
<feature type="region of interest" description="Disordered" evidence="7">
    <location>
        <begin position="373"/>
        <end position="407"/>
    </location>
</feature>
<evidence type="ECO:0000256" key="8">
    <source>
        <dbReference type="SAM" id="Phobius"/>
    </source>
</evidence>
<dbReference type="PANTHER" id="PTHR48090:SF7">
    <property type="entry name" value="RFBJ PROTEIN"/>
    <property type="match status" value="1"/>
</dbReference>
<keyword evidence="6 8" id="KW-0472">Membrane</keyword>
<gene>
    <name evidence="11" type="ordered locus">Bcav_1007</name>
</gene>
<evidence type="ECO:0000313" key="12">
    <source>
        <dbReference type="Proteomes" id="UP000007962"/>
    </source>
</evidence>
<evidence type="ECO:0000256" key="5">
    <source>
        <dbReference type="ARBA" id="ARBA00022989"/>
    </source>
</evidence>
<evidence type="ECO:0000256" key="1">
    <source>
        <dbReference type="ARBA" id="ARBA00004141"/>
    </source>
</evidence>
<name>C5C082_BEUC1</name>
<feature type="transmembrane region" description="Helical" evidence="8">
    <location>
        <begin position="337"/>
        <end position="357"/>
    </location>
</feature>
<dbReference type="PANTHER" id="PTHR48090">
    <property type="entry name" value="UNDECAPRENYL-PHOSPHATE 4-DEOXY-4-FORMAMIDO-L-ARABINOSE TRANSFERASE-RELATED"/>
    <property type="match status" value="1"/>
</dbReference>
<feature type="domain" description="Glycosyltransferase 2-like" evidence="9">
    <location>
        <begin position="15"/>
        <end position="183"/>
    </location>
</feature>
<evidence type="ECO:0000259" key="10">
    <source>
        <dbReference type="Pfam" id="PF04138"/>
    </source>
</evidence>
<dbReference type="GO" id="GO:0004582">
    <property type="term" value="F:dolichyl-phosphate beta-D-mannosyltransferase activity"/>
    <property type="evidence" value="ECO:0007669"/>
    <property type="project" value="InterPro"/>
</dbReference>
<dbReference type="RefSeq" id="WP_012726048.1">
    <property type="nucleotide sequence ID" value="NC_012669.1"/>
</dbReference>
<evidence type="ECO:0000313" key="11">
    <source>
        <dbReference type="EMBL" id="ACQ79268.1"/>
    </source>
</evidence>
<keyword evidence="3 11" id="KW-0808">Transferase</keyword>
<evidence type="ECO:0000256" key="2">
    <source>
        <dbReference type="ARBA" id="ARBA00006739"/>
    </source>
</evidence>
<dbReference type="InterPro" id="IPR029044">
    <property type="entry name" value="Nucleotide-diphossugar_trans"/>
</dbReference>
<feature type="transmembrane region" description="Helical" evidence="8">
    <location>
        <begin position="247"/>
        <end position="265"/>
    </location>
</feature>
<dbReference type="InterPro" id="IPR039528">
    <property type="entry name" value="DPM1-like"/>
</dbReference>
<dbReference type="STRING" id="471853.Bcav_1007"/>
<comment type="subcellular location">
    <subcellularLocation>
        <location evidence="1">Membrane</location>
        <topology evidence="1">Multi-pass membrane protein</topology>
    </subcellularLocation>
</comment>
<accession>C5C082</accession>
<organism evidence="11 12">
    <name type="scientific">Beutenbergia cavernae (strain ATCC BAA-8 / DSM 12333 / CCUG 43141 / JCM 11478 / NBRC 16432 / NCIMB 13614 / HKI 0122)</name>
    <dbReference type="NCBI Taxonomy" id="471853"/>
    <lineage>
        <taxon>Bacteria</taxon>
        <taxon>Bacillati</taxon>
        <taxon>Actinomycetota</taxon>
        <taxon>Actinomycetes</taxon>
        <taxon>Micrococcales</taxon>
        <taxon>Beutenbergiaceae</taxon>
        <taxon>Beutenbergia</taxon>
    </lineage>
</organism>
<keyword evidence="12" id="KW-1185">Reference proteome</keyword>
<dbReference type="CDD" id="cd06442">
    <property type="entry name" value="DPM1_like"/>
    <property type="match status" value="1"/>
</dbReference>
<dbReference type="Pfam" id="PF04138">
    <property type="entry name" value="GtrA_DPMS_TM"/>
    <property type="match status" value="1"/>
</dbReference>